<dbReference type="InterPro" id="IPR018130">
    <property type="entry name" value="Ribosomal_uS2_CS"/>
</dbReference>
<evidence type="ECO:0000313" key="8">
    <source>
        <dbReference type="Proteomes" id="UP000176678"/>
    </source>
</evidence>
<dbReference type="GO" id="GO:0003735">
    <property type="term" value="F:structural constituent of ribosome"/>
    <property type="evidence" value="ECO:0007669"/>
    <property type="project" value="InterPro"/>
</dbReference>
<dbReference type="NCBIfam" id="TIGR01011">
    <property type="entry name" value="rpsB_bact"/>
    <property type="match status" value="1"/>
</dbReference>
<dbReference type="PROSITE" id="PS00963">
    <property type="entry name" value="RIBOSOMAL_S2_2"/>
    <property type="match status" value="1"/>
</dbReference>
<proteinExistence type="inferred from homology"/>
<sequence length="255" mass="28515">MNLPSLEDMLKAGMHFGHKTSRWHPNMKPFIFTERGGVHVINLELTREYLQKALDAARQMAAEGKVILFVGTKKQAQDIVKFYAEQCGMPYITERWLGGLLTNFSEINKLVRTMLSLKEQKAQGAFEKYTKKEQMEVDEKVAQLEHMVGGMATVSRLPDALFVIDMRLEKTALTEAKRKHVAVFGLCDTNANPERATYVIPGNDDAINSITMVVSLMAAAISEGKSEFQQKQAAAPVLTTVRKVAHAVETKEQSE</sequence>
<dbReference type="PANTHER" id="PTHR12534:SF0">
    <property type="entry name" value="SMALL RIBOSOMAL SUBUNIT PROTEIN US2M"/>
    <property type="match status" value="1"/>
</dbReference>
<evidence type="ECO:0000256" key="6">
    <source>
        <dbReference type="RuleBase" id="RU003631"/>
    </source>
</evidence>
<dbReference type="PANTHER" id="PTHR12534">
    <property type="entry name" value="30S RIBOSOMAL PROTEIN S2 PROKARYOTIC AND ORGANELLAR"/>
    <property type="match status" value="1"/>
</dbReference>
<evidence type="ECO:0000256" key="2">
    <source>
        <dbReference type="ARBA" id="ARBA00022980"/>
    </source>
</evidence>
<dbReference type="InterPro" id="IPR005706">
    <property type="entry name" value="Ribosomal_uS2_bac/mit/plastid"/>
</dbReference>
<evidence type="ECO:0000256" key="4">
    <source>
        <dbReference type="ARBA" id="ARBA00035256"/>
    </source>
</evidence>
<comment type="caution">
    <text evidence="7">The sequence shown here is derived from an EMBL/GenBank/DDBJ whole genome shotgun (WGS) entry which is preliminary data.</text>
</comment>
<evidence type="ECO:0000256" key="5">
    <source>
        <dbReference type="HAMAP-Rule" id="MF_00291"/>
    </source>
</evidence>
<dbReference type="InterPro" id="IPR001865">
    <property type="entry name" value="Ribosomal_uS2"/>
</dbReference>
<dbReference type="CDD" id="cd01425">
    <property type="entry name" value="RPS2"/>
    <property type="match status" value="1"/>
</dbReference>
<gene>
    <name evidence="5" type="primary">rpsB</name>
    <name evidence="7" type="ORF">A3H75_01175</name>
</gene>
<evidence type="ECO:0000313" key="7">
    <source>
        <dbReference type="EMBL" id="OGL89468.1"/>
    </source>
</evidence>
<dbReference type="InterPro" id="IPR023591">
    <property type="entry name" value="Ribosomal_uS2_flav_dom_sf"/>
</dbReference>
<dbReference type="Proteomes" id="UP000176678">
    <property type="component" value="Unassembled WGS sequence"/>
</dbReference>
<reference evidence="7 8" key="1">
    <citation type="journal article" date="2016" name="Nat. Commun.">
        <title>Thousands of microbial genomes shed light on interconnected biogeochemical processes in an aquifer system.</title>
        <authorList>
            <person name="Anantharaman K."/>
            <person name="Brown C.T."/>
            <person name="Hug L.A."/>
            <person name="Sharon I."/>
            <person name="Castelle C.J."/>
            <person name="Probst A.J."/>
            <person name="Thomas B.C."/>
            <person name="Singh A."/>
            <person name="Wilkins M.J."/>
            <person name="Karaoz U."/>
            <person name="Brodie E.L."/>
            <person name="Williams K.H."/>
            <person name="Hubbard S.S."/>
            <person name="Banfield J.F."/>
        </authorList>
    </citation>
    <scope>NUCLEOTIDE SEQUENCE [LARGE SCALE GENOMIC DNA]</scope>
</reference>
<keyword evidence="3 5" id="KW-0687">Ribonucleoprotein</keyword>
<dbReference type="GO" id="GO:0006412">
    <property type="term" value="P:translation"/>
    <property type="evidence" value="ECO:0007669"/>
    <property type="project" value="UniProtKB-UniRule"/>
</dbReference>
<accession>A0A1F7VH40</accession>
<dbReference type="SUPFAM" id="SSF52313">
    <property type="entry name" value="Ribosomal protein S2"/>
    <property type="match status" value="1"/>
</dbReference>
<evidence type="ECO:0000256" key="3">
    <source>
        <dbReference type="ARBA" id="ARBA00023274"/>
    </source>
</evidence>
<dbReference type="STRING" id="1802410.A3H75_01175"/>
<evidence type="ECO:0000256" key="1">
    <source>
        <dbReference type="ARBA" id="ARBA00006242"/>
    </source>
</evidence>
<organism evidence="7 8">
    <name type="scientific">Candidatus Uhrbacteria bacterium RIFCSPLOWO2_02_FULL_51_9</name>
    <dbReference type="NCBI Taxonomy" id="1802410"/>
    <lineage>
        <taxon>Bacteria</taxon>
        <taxon>Candidatus Uhriibacteriota</taxon>
    </lineage>
</organism>
<keyword evidence="2 5" id="KW-0689">Ribosomal protein</keyword>
<dbReference type="HAMAP" id="MF_00291_B">
    <property type="entry name" value="Ribosomal_uS2_B"/>
    <property type="match status" value="1"/>
</dbReference>
<dbReference type="Gene3D" id="1.10.287.610">
    <property type="entry name" value="Helix hairpin bin"/>
    <property type="match status" value="1"/>
</dbReference>
<protein>
    <recommendedName>
        <fullName evidence="4 5">Small ribosomal subunit protein uS2</fullName>
    </recommendedName>
</protein>
<dbReference type="EMBL" id="MGES01000001">
    <property type="protein sequence ID" value="OGL89468.1"/>
    <property type="molecule type" value="Genomic_DNA"/>
</dbReference>
<name>A0A1F7VH40_9BACT</name>
<dbReference type="Pfam" id="PF00318">
    <property type="entry name" value="Ribosomal_S2"/>
    <property type="match status" value="1"/>
</dbReference>
<dbReference type="Gene3D" id="3.40.50.10490">
    <property type="entry name" value="Glucose-6-phosphate isomerase like protein, domain 1"/>
    <property type="match status" value="1"/>
</dbReference>
<dbReference type="PRINTS" id="PR00395">
    <property type="entry name" value="RIBOSOMALS2"/>
</dbReference>
<dbReference type="GO" id="GO:0022627">
    <property type="term" value="C:cytosolic small ribosomal subunit"/>
    <property type="evidence" value="ECO:0007669"/>
    <property type="project" value="TreeGrafter"/>
</dbReference>
<dbReference type="AlphaFoldDB" id="A0A1F7VH40"/>
<comment type="similarity">
    <text evidence="1 5 6">Belongs to the universal ribosomal protein uS2 family.</text>
</comment>